<name>A1ZHY7_MICM2</name>
<dbReference type="Proteomes" id="UP000004095">
    <property type="component" value="Unassembled WGS sequence"/>
</dbReference>
<reference evidence="1 2" key="1">
    <citation type="submission" date="2007-01" db="EMBL/GenBank/DDBJ databases">
        <authorList>
            <person name="Haygood M."/>
            <person name="Podell S."/>
            <person name="Anderson C."/>
            <person name="Hopkinson B."/>
            <person name="Roe K."/>
            <person name="Barbeau K."/>
            <person name="Gaasterland T."/>
            <person name="Ferriera S."/>
            <person name="Johnson J."/>
            <person name="Kravitz S."/>
            <person name="Beeson K."/>
            <person name="Sutton G."/>
            <person name="Rogers Y.-H."/>
            <person name="Friedman R."/>
            <person name="Frazier M."/>
            <person name="Venter J.C."/>
        </authorList>
    </citation>
    <scope>NUCLEOTIDE SEQUENCE [LARGE SCALE GENOMIC DNA]</scope>
    <source>
        <strain evidence="1 2">ATCC 23134</strain>
    </source>
</reference>
<dbReference type="AlphaFoldDB" id="A1ZHY7"/>
<gene>
    <name evidence="1" type="ORF">M23134_05477</name>
</gene>
<evidence type="ECO:0000313" key="1">
    <source>
        <dbReference type="EMBL" id="EAY30144.1"/>
    </source>
</evidence>
<evidence type="ECO:0000313" key="2">
    <source>
        <dbReference type="Proteomes" id="UP000004095"/>
    </source>
</evidence>
<organism evidence="1 2">
    <name type="scientific">Microscilla marina ATCC 23134</name>
    <dbReference type="NCBI Taxonomy" id="313606"/>
    <lineage>
        <taxon>Bacteria</taxon>
        <taxon>Pseudomonadati</taxon>
        <taxon>Bacteroidota</taxon>
        <taxon>Cytophagia</taxon>
        <taxon>Cytophagales</taxon>
        <taxon>Microscillaceae</taxon>
        <taxon>Microscilla</taxon>
    </lineage>
</organism>
<dbReference type="EMBL" id="AAWS01000008">
    <property type="protein sequence ID" value="EAY30144.1"/>
    <property type="molecule type" value="Genomic_DNA"/>
</dbReference>
<keyword evidence="2" id="KW-1185">Reference proteome</keyword>
<accession>A1ZHY7</accession>
<comment type="caution">
    <text evidence="1">The sequence shown here is derived from an EMBL/GenBank/DDBJ whole genome shotgun (WGS) entry which is preliminary data.</text>
</comment>
<protein>
    <submittedName>
        <fullName evidence="1">Uncharacterized protein</fullName>
    </submittedName>
</protein>
<sequence length="49" mass="5533">MDVALKGSTTPRAAIAQYVSILVLMDVALKVGRFHDFENYLINKFQSLF</sequence>
<proteinExistence type="predicted"/>